<organism evidence="2">
    <name type="scientific">viral metagenome</name>
    <dbReference type="NCBI Taxonomy" id="1070528"/>
    <lineage>
        <taxon>unclassified sequences</taxon>
        <taxon>metagenomes</taxon>
        <taxon>organismal metagenomes</taxon>
    </lineage>
</organism>
<gene>
    <name evidence="2" type="ORF">MM415B00627_0018</name>
</gene>
<sequence length="53" mass="5917">MQRSAELAPRLLWSLVGIACLVLVWLRLARPVQTLGGEPHPEQWAEDPGTPQE</sequence>
<accession>A0A6M3J0D5</accession>
<dbReference type="AlphaFoldDB" id="A0A6M3J0D5"/>
<dbReference type="EMBL" id="MT141497">
    <property type="protein sequence ID" value="QJA63436.1"/>
    <property type="molecule type" value="Genomic_DNA"/>
</dbReference>
<reference evidence="2" key="1">
    <citation type="submission" date="2020-03" db="EMBL/GenBank/DDBJ databases">
        <title>The deep terrestrial virosphere.</title>
        <authorList>
            <person name="Holmfeldt K."/>
            <person name="Nilsson E."/>
            <person name="Simone D."/>
            <person name="Lopez-Fernandez M."/>
            <person name="Wu X."/>
            <person name="de Brujin I."/>
            <person name="Lundin D."/>
            <person name="Andersson A."/>
            <person name="Bertilsson S."/>
            <person name="Dopson M."/>
        </authorList>
    </citation>
    <scope>NUCLEOTIDE SEQUENCE</scope>
    <source>
        <strain evidence="2">MM415B00627</strain>
    </source>
</reference>
<evidence type="ECO:0000256" key="1">
    <source>
        <dbReference type="SAM" id="MobiDB-lite"/>
    </source>
</evidence>
<name>A0A6M3J0D5_9ZZZZ</name>
<evidence type="ECO:0000313" key="2">
    <source>
        <dbReference type="EMBL" id="QJA63436.1"/>
    </source>
</evidence>
<feature type="region of interest" description="Disordered" evidence="1">
    <location>
        <begin position="34"/>
        <end position="53"/>
    </location>
</feature>
<protein>
    <submittedName>
        <fullName evidence="2">Uncharacterized protein</fullName>
    </submittedName>
</protein>
<proteinExistence type="predicted"/>